<proteinExistence type="predicted"/>
<dbReference type="InterPro" id="IPR051925">
    <property type="entry name" value="RNA-binding_domain"/>
</dbReference>
<evidence type="ECO:0000259" key="3">
    <source>
        <dbReference type="PROSITE" id="PS51295"/>
    </source>
</evidence>
<dbReference type="Pfam" id="PF01985">
    <property type="entry name" value="CRS1_YhbY"/>
    <property type="match status" value="1"/>
</dbReference>
<keyword evidence="1 2" id="KW-0694">RNA-binding</keyword>
<protein>
    <submittedName>
        <fullName evidence="4">Ribosome assembly RNA-binding protein YhbY</fullName>
    </submittedName>
</protein>
<dbReference type="InterPro" id="IPR001890">
    <property type="entry name" value="RNA-binding_CRM"/>
</dbReference>
<feature type="domain" description="CRM" evidence="3">
    <location>
        <begin position="1"/>
        <end position="97"/>
    </location>
</feature>
<evidence type="ECO:0000256" key="1">
    <source>
        <dbReference type="ARBA" id="ARBA00022884"/>
    </source>
</evidence>
<evidence type="ECO:0000313" key="4">
    <source>
        <dbReference type="EMBL" id="MFA9461665.1"/>
    </source>
</evidence>
<dbReference type="RefSeq" id="WP_373656448.1">
    <property type="nucleotide sequence ID" value="NZ_JBGUAW010000008.1"/>
</dbReference>
<dbReference type="InterPro" id="IPR035920">
    <property type="entry name" value="YhbY-like_sf"/>
</dbReference>
<accession>A0ABV4TWG0</accession>
<dbReference type="SMART" id="SM01103">
    <property type="entry name" value="CRS1_YhbY"/>
    <property type="match status" value="1"/>
</dbReference>
<organism evidence="4 5">
    <name type="scientific">Thiohalorhabdus methylotrophus</name>
    <dbReference type="NCBI Taxonomy" id="3242694"/>
    <lineage>
        <taxon>Bacteria</taxon>
        <taxon>Pseudomonadati</taxon>
        <taxon>Pseudomonadota</taxon>
        <taxon>Gammaproteobacteria</taxon>
        <taxon>Thiohalorhabdales</taxon>
        <taxon>Thiohalorhabdaceae</taxon>
        <taxon>Thiohalorhabdus</taxon>
    </lineage>
</organism>
<dbReference type="Gene3D" id="3.30.110.60">
    <property type="entry name" value="YhbY-like"/>
    <property type="match status" value="1"/>
</dbReference>
<dbReference type="PROSITE" id="PS51295">
    <property type="entry name" value="CRM"/>
    <property type="match status" value="1"/>
</dbReference>
<evidence type="ECO:0000256" key="2">
    <source>
        <dbReference type="PROSITE-ProRule" id="PRU00626"/>
    </source>
</evidence>
<dbReference type="InterPro" id="IPR017924">
    <property type="entry name" value="RNA-binding_YhbY"/>
</dbReference>
<reference evidence="4 5" key="1">
    <citation type="submission" date="2024-08" db="EMBL/GenBank/DDBJ databases">
        <title>Whole-genome sequencing of halo(alkali)philic microorganisms from hypersaline lakes.</title>
        <authorList>
            <person name="Sorokin D.Y."/>
            <person name="Merkel A.Y."/>
            <person name="Messina E."/>
            <person name="Yakimov M."/>
        </authorList>
    </citation>
    <scope>NUCLEOTIDE SEQUENCE [LARGE SCALE GENOMIC DNA]</scope>
    <source>
        <strain evidence="4 5">Cl-TMA</strain>
    </source>
</reference>
<evidence type="ECO:0000313" key="5">
    <source>
        <dbReference type="Proteomes" id="UP001575181"/>
    </source>
</evidence>
<dbReference type="PANTHER" id="PTHR40065">
    <property type="entry name" value="RNA-BINDING PROTEIN YHBY"/>
    <property type="match status" value="1"/>
</dbReference>
<sequence>MALTNKQRSFLKGKAHSLHPVVQLGEAGLTEAVTAATDEALAHHELIKVRFQQGDREERRALAKDICDRTGADLVQEIGRMAVLFRPAEEPQIQLPAT</sequence>
<dbReference type="Proteomes" id="UP001575181">
    <property type="component" value="Unassembled WGS sequence"/>
</dbReference>
<dbReference type="NCBIfam" id="TIGR00253">
    <property type="entry name" value="RNA_bind_YhbY"/>
    <property type="match status" value="1"/>
</dbReference>
<dbReference type="EMBL" id="JBGUAW010000008">
    <property type="protein sequence ID" value="MFA9461665.1"/>
    <property type="molecule type" value="Genomic_DNA"/>
</dbReference>
<name>A0ABV4TWG0_9GAMM</name>
<dbReference type="SUPFAM" id="SSF75471">
    <property type="entry name" value="YhbY-like"/>
    <property type="match status" value="1"/>
</dbReference>
<gene>
    <name evidence="4" type="primary">yhbY</name>
    <name evidence="4" type="ORF">ACERLL_12615</name>
</gene>
<comment type="caution">
    <text evidence="4">The sequence shown here is derived from an EMBL/GenBank/DDBJ whole genome shotgun (WGS) entry which is preliminary data.</text>
</comment>
<dbReference type="PANTHER" id="PTHR40065:SF3">
    <property type="entry name" value="RNA-BINDING PROTEIN YHBY"/>
    <property type="match status" value="1"/>
</dbReference>
<keyword evidence="5" id="KW-1185">Reference proteome</keyword>